<accession>A0A0G4FHR9</accession>
<feature type="domain" description="FGAR-AT PurM N-terminal-like" evidence="3">
    <location>
        <begin position="346"/>
        <end position="408"/>
    </location>
</feature>
<dbReference type="OrthoDB" id="9396062at2759"/>
<proteinExistence type="predicted"/>
<evidence type="ECO:0008006" key="6">
    <source>
        <dbReference type="Google" id="ProtNLM"/>
    </source>
</evidence>
<feature type="coiled-coil region" evidence="1">
    <location>
        <begin position="625"/>
        <end position="659"/>
    </location>
</feature>
<dbReference type="Proteomes" id="UP000041254">
    <property type="component" value="Unassembled WGS sequence"/>
</dbReference>
<dbReference type="Pfam" id="PF22689">
    <property type="entry name" value="FGAR-AT_PurM_N-like"/>
    <property type="match status" value="1"/>
</dbReference>
<protein>
    <recommendedName>
        <fullName evidence="6">IPT/TIG domain-containing protein</fullName>
    </recommendedName>
</protein>
<dbReference type="InterPro" id="IPR036676">
    <property type="entry name" value="PurM-like_C_sf"/>
</dbReference>
<dbReference type="InterPro" id="IPR055181">
    <property type="entry name" value="FGAR-AT_PurM_N-like"/>
</dbReference>
<keyword evidence="5" id="KW-1185">Reference proteome</keyword>
<dbReference type="AlphaFoldDB" id="A0A0G4FHR9"/>
<sequence length="872" mass="93348">MHGLLFQVAALGIATYALWQIVDTYVYTSMYTSSREDILVVPGLGPPHTTPTTEEDELLGKRGYRSWRQRERQIKLQPSRGGNTMGAAETWPADLIAESSECGTPFNCKVTYANALTPELSSVASTTGTSGTELVIKGSGLKSTTRSPVTADNTCWVADQKVIVGGEVCILTTTGEPDGELKCNLGECELRQCNPECVAQERDGLKHRTAPPFKLTFGPGAGGGFIDIRKMLCGDKTMSLLELWGAEYQENYALVIRPESVELFDTLCKRDKAPCSVVGHITGDGIVRVWDAEDGTAPVDLPLEKVPQKVFKSDRKQSISRPLQFPADVTVMSALDRVLRLTSVGSKRFLTNKVDRSVTGLIAQQQRIGPLQLTLSDVAVIAQSHLGTTGGATAIGEQPIKGFLDSAAINICPAGNEHIDVELMLVTGETCTMLSTHGLRTLNETVGAMDCTLEQSCVVMKFGPSALKEGAIHIKLNGNAGQSVGALLVARDPTVIAMGNVSTKTPHTVDTLPVTLWIRATLRGWAMSVVPAKPRWAGEGCSGRIPSITDGSGQHTCPPSSCPASLYKEKAVVSVWWGIVWTALCIIAIGLSSWHEPHSSGVVGQYLAMRERQAAEYKRQVAAKDDEHQARLKAKDDEIRRLRDENARMAEQLKELRLAAATNSLSSVLAKRLTTTNEAAPDLHLPVSGCNAEYRCGHPTNENVDNAATGYVSRRVKAIESGVSPSAAVFPPPCVLSSSSLYIKPSSAKPGSALNNKGIQAYVASVTASSEVQTAQPMQATAGVQAYVASVTAHSEVQTAQPMQAAAGVQASPQTATAATQTEGSIVTNSMRDHIATRAYYMYLANPAHSQETKWALAALAVLDALYGFLYL</sequence>
<evidence type="ECO:0000259" key="3">
    <source>
        <dbReference type="Pfam" id="PF22689"/>
    </source>
</evidence>
<keyword evidence="1" id="KW-0175">Coiled coil</keyword>
<dbReference type="PANTHER" id="PTHR10099">
    <property type="entry name" value="PHOSPHORIBOSYLFORMYLGLYCINAMIDINE SYNTHASE"/>
    <property type="match status" value="1"/>
</dbReference>
<dbReference type="InterPro" id="IPR010918">
    <property type="entry name" value="PurM-like_C_dom"/>
</dbReference>
<organism evidence="4 5">
    <name type="scientific">Vitrella brassicaformis (strain CCMP3155)</name>
    <dbReference type="NCBI Taxonomy" id="1169540"/>
    <lineage>
        <taxon>Eukaryota</taxon>
        <taxon>Sar</taxon>
        <taxon>Alveolata</taxon>
        <taxon>Colpodellida</taxon>
        <taxon>Vitrellaceae</taxon>
        <taxon>Vitrella</taxon>
    </lineage>
</organism>
<dbReference type="STRING" id="1169540.A0A0G4FHR9"/>
<dbReference type="GO" id="GO:0004642">
    <property type="term" value="F:phosphoribosylformylglycinamidine synthase activity"/>
    <property type="evidence" value="ECO:0007669"/>
    <property type="project" value="TreeGrafter"/>
</dbReference>
<dbReference type="InterPro" id="IPR036921">
    <property type="entry name" value="PurM-like_N_sf"/>
</dbReference>
<dbReference type="InParanoid" id="A0A0G4FHR9"/>
<dbReference type="Gene3D" id="3.30.1330.10">
    <property type="entry name" value="PurM-like, N-terminal domain"/>
    <property type="match status" value="1"/>
</dbReference>
<gene>
    <name evidence="4" type="ORF">Vbra_15458</name>
</gene>
<evidence type="ECO:0000313" key="4">
    <source>
        <dbReference type="EMBL" id="CEM12855.1"/>
    </source>
</evidence>
<reference evidence="4 5" key="1">
    <citation type="submission" date="2014-11" db="EMBL/GenBank/DDBJ databases">
        <authorList>
            <person name="Zhu J."/>
            <person name="Qi W."/>
            <person name="Song R."/>
        </authorList>
    </citation>
    <scope>NUCLEOTIDE SEQUENCE [LARGE SCALE GENOMIC DNA]</scope>
</reference>
<dbReference type="Gene3D" id="3.90.650.10">
    <property type="entry name" value="PurM-like C-terminal domain"/>
    <property type="match status" value="1"/>
</dbReference>
<dbReference type="GO" id="GO:0005737">
    <property type="term" value="C:cytoplasm"/>
    <property type="evidence" value="ECO:0007669"/>
    <property type="project" value="TreeGrafter"/>
</dbReference>
<dbReference type="SUPFAM" id="SSF55326">
    <property type="entry name" value="PurM N-terminal domain-like"/>
    <property type="match status" value="1"/>
</dbReference>
<dbReference type="GO" id="GO:0006164">
    <property type="term" value="P:purine nucleotide biosynthetic process"/>
    <property type="evidence" value="ECO:0007669"/>
    <property type="project" value="TreeGrafter"/>
</dbReference>
<dbReference type="Pfam" id="PF02769">
    <property type="entry name" value="AIRS_C"/>
    <property type="match status" value="1"/>
</dbReference>
<feature type="domain" description="PurM-like C-terminal" evidence="2">
    <location>
        <begin position="226"/>
        <end position="289"/>
    </location>
</feature>
<dbReference type="SUPFAM" id="SSF56042">
    <property type="entry name" value="PurM C-terminal domain-like"/>
    <property type="match status" value="1"/>
</dbReference>
<evidence type="ECO:0000256" key="1">
    <source>
        <dbReference type="SAM" id="Coils"/>
    </source>
</evidence>
<name>A0A0G4FHR9_VITBC</name>
<evidence type="ECO:0000313" key="5">
    <source>
        <dbReference type="Proteomes" id="UP000041254"/>
    </source>
</evidence>
<dbReference type="PANTHER" id="PTHR10099:SF1">
    <property type="entry name" value="PHOSPHORIBOSYLFORMYLGLYCINAMIDINE SYNTHASE"/>
    <property type="match status" value="1"/>
</dbReference>
<dbReference type="VEuPathDB" id="CryptoDB:Vbra_15458"/>
<evidence type="ECO:0000259" key="2">
    <source>
        <dbReference type="Pfam" id="PF02769"/>
    </source>
</evidence>
<dbReference type="EMBL" id="CDMY01000438">
    <property type="protein sequence ID" value="CEM12855.1"/>
    <property type="molecule type" value="Genomic_DNA"/>
</dbReference>